<sequence>MAFLFFFALAFLCFFADSGAQICGEVKIAVKGIINKDIKLGYCGALQNKVAEKAVAEAQEFLNEYAKSQGLDILPLPSGVHELDTPAAAANKSSTVNKLVKDHKKLAEVMREMGKNFVAENKLAVSQHPIYLMTPHALAPNRCQQPRTSSCCTSFCCDGDHIYCGSCGLYNLPCFLLVNNKTKE</sequence>
<dbReference type="AlphaFoldDB" id="A0A915DE31"/>
<dbReference type="Proteomes" id="UP000887574">
    <property type="component" value="Unplaced"/>
</dbReference>
<feature type="chain" id="PRO_5038069962" evidence="1">
    <location>
        <begin position="21"/>
        <end position="184"/>
    </location>
</feature>
<evidence type="ECO:0000313" key="3">
    <source>
        <dbReference type="WBParaSite" id="jg18458"/>
    </source>
</evidence>
<evidence type="ECO:0000256" key="1">
    <source>
        <dbReference type="SAM" id="SignalP"/>
    </source>
</evidence>
<reference evidence="3" key="1">
    <citation type="submission" date="2022-11" db="UniProtKB">
        <authorList>
            <consortium name="WormBaseParasite"/>
        </authorList>
    </citation>
    <scope>IDENTIFICATION</scope>
</reference>
<name>A0A915DE31_9BILA</name>
<feature type="signal peptide" evidence="1">
    <location>
        <begin position="1"/>
        <end position="20"/>
    </location>
</feature>
<accession>A0A915DE31</accession>
<organism evidence="2 3">
    <name type="scientific">Ditylenchus dipsaci</name>
    <dbReference type="NCBI Taxonomy" id="166011"/>
    <lineage>
        <taxon>Eukaryota</taxon>
        <taxon>Metazoa</taxon>
        <taxon>Ecdysozoa</taxon>
        <taxon>Nematoda</taxon>
        <taxon>Chromadorea</taxon>
        <taxon>Rhabditida</taxon>
        <taxon>Tylenchina</taxon>
        <taxon>Tylenchomorpha</taxon>
        <taxon>Sphaerularioidea</taxon>
        <taxon>Anguinidae</taxon>
        <taxon>Anguininae</taxon>
        <taxon>Ditylenchus</taxon>
    </lineage>
</organism>
<evidence type="ECO:0000313" key="2">
    <source>
        <dbReference type="Proteomes" id="UP000887574"/>
    </source>
</evidence>
<proteinExistence type="predicted"/>
<keyword evidence="1" id="KW-0732">Signal</keyword>
<dbReference type="WBParaSite" id="jg18458">
    <property type="protein sequence ID" value="jg18458"/>
    <property type="gene ID" value="jg18458"/>
</dbReference>
<protein>
    <submittedName>
        <fullName evidence="3">Uncharacterized protein</fullName>
    </submittedName>
</protein>
<keyword evidence="2" id="KW-1185">Reference proteome</keyword>